<evidence type="ECO:0000313" key="2">
    <source>
        <dbReference type="WBParaSite" id="PSAMB.scaffold1308size33154.g12274.t1"/>
    </source>
</evidence>
<accession>A0A914UY63</accession>
<reference evidence="2" key="1">
    <citation type="submission" date="2022-11" db="UniProtKB">
        <authorList>
            <consortium name="WormBaseParasite"/>
        </authorList>
    </citation>
    <scope>IDENTIFICATION</scope>
</reference>
<proteinExistence type="predicted"/>
<dbReference type="Proteomes" id="UP000887566">
    <property type="component" value="Unplaced"/>
</dbReference>
<name>A0A914UY63_9BILA</name>
<evidence type="ECO:0000313" key="1">
    <source>
        <dbReference type="Proteomes" id="UP000887566"/>
    </source>
</evidence>
<dbReference type="WBParaSite" id="PSAMB.scaffold1308size33154.g12274.t1">
    <property type="protein sequence ID" value="PSAMB.scaffold1308size33154.g12274.t1"/>
    <property type="gene ID" value="PSAMB.scaffold1308size33154.g12274"/>
</dbReference>
<protein>
    <submittedName>
        <fullName evidence="2">Uncharacterized protein</fullName>
    </submittedName>
</protein>
<organism evidence="1 2">
    <name type="scientific">Plectus sambesii</name>
    <dbReference type="NCBI Taxonomy" id="2011161"/>
    <lineage>
        <taxon>Eukaryota</taxon>
        <taxon>Metazoa</taxon>
        <taxon>Ecdysozoa</taxon>
        <taxon>Nematoda</taxon>
        <taxon>Chromadorea</taxon>
        <taxon>Plectida</taxon>
        <taxon>Plectina</taxon>
        <taxon>Plectoidea</taxon>
        <taxon>Plectidae</taxon>
        <taxon>Plectus</taxon>
    </lineage>
</organism>
<keyword evidence="1" id="KW-1185">Reference proteome</keyword>
<sequence>MRWQHTQLIRALLNAQGDEVPYAKQLKDAVSKAKRKFSGPPILTTINFGELIKAKFAMLTPDIDLHKGICPISN</sequence>
<dbReference type="AlphaFoldDB" id="A0A914UY63"/>